<evidence type="ECO:0000256" key="8">
    <source>
        <dbReference type="ARBA" id="ARBA00023136"/>
    </source>
</evidence>
<keyword evidence="7" id="KW-1133">Transmembrane helix</keyword>
<dbReference type="InterPro" id="IPR036597">
    <property type="entry name" value="Fido-like_dom_sf"/>
</dbReference>
<evidence type="ECO:0000256" key="3">
    <source>
        <dbReference type="ARBA" id="ARBA00022737"/>
    </source>
</evidence>
<keyword evidence="5" id="KW-0802">TPR repeat</keyword>
<accession>A0ABS2L838</accession>
<comment type="caution">
    <text evidence="10">The sequence shown here is derived from an EMBL/GenBank/DDBJ whole genome shotgun (WGS) entry which is preliminary data.</text>
</comment>
<dbReference type="EMBL" id="JAFBBU010000001">
    <property type="protein sequence ID" value="MBM7473149.1"/>
    <property type="molecule type" value="Genomic_DNA"/>
</dbReference>
<dbReference type="PROSITE" id="PS51459">
    <property type="entry name" value="FIDO"/>
    <property type="match status" value="1"/>
</dbReference>
<evidence type="ECO:0000256" key="6">
    <source>
        <dbReference type="ARBA" id="ARBA00022840"/>
    </source>
</evidence>
<proteinExistence type="predicted"/>
<sequence length="157" mass="18139">MRFELYRAIQDDELSAHDLTQPNSLETLHREINKSIWQWAGMLRKTGLSIGIDPRLIRQELYQQLDTLQWRVDNMDMHGLSPEAVAMGAHHTMVWIHPFVDGNGRSTRLYADLLLFALTGDRVFEWSEDPLYYAALKRADSSRDVSELLEIVGVEVL</sequence>
<dbReference type="InterPro" id="IPR003812">
    <property type="entry name" value="Fido"/>
</dbReference>
<dbReference type="Pfam" id="PF02661">
    <property type="entry name" value="Fic"/>
    <property type="match status" value="1"/>
</dbReference>
<dbReference type="InterPro" id="IPR040198">
    <property type="entry name" value="Fido_containing"/>
</dbReference>
<gene>
    <name evidence="10" type="ORF">JOE66_002783</name>
</gene>
<dbReference type="SUPFAM" id="SSF140931">
    <property type="entry name" value="Fic-like"/>
    <property type="match status" value="1"/>
</dbReference>
<organism evidence="10 11">
    <name type="scientific">Subtercola frigoramans</name>
    <dbReference type="NCBI Taxonomy" id="120298"/>
    <lineage>
        <taxon>Bacteria</taxon>
        <taxon>Bacillati</taxon>
        <taxon>Actinomycetota</taxon>
        <taxon>Actinomycetes</taxon>
        <taxon>Micrococcales</taxon>
        <taxon>Microbacteriaceae</taxon>
        <taxon>Subtercola</taxon>
    </lineage>
</organism>
<keyword evidence="2" id="KW-0812">Transmembrane</keyword>
<evidence type="ECO:0000313" key="11">
    <source>
        <dbReference type="Proteomes" id="UP000776164"/>
    </source>
</evidence>
<evidence type="ECO:0000313" key="10">
    <source>
        <dbReference type="EMBL" id="MBM7473149.1"/>
    </source>
</evidence>
<dbReference type="PANTHER" id="PTHR13504">
    <property type="entry name" value="FIDO DOMAIN-CONTAINING PROTEIN DDB_G0283145"/>
    <property type="match status" value="1"/>
</dbReference>
<comment type="subcellular location">
    <subcellularLocation>
        <location evidence="1">Membrane</location>
        <topology evidence="1">Single-pass membrane protein</topology>
    </subcellularLocation>
</comment>
<keyword evidence="11" id="KW-1185">Reference proteome</keyword>
<evidence type="ECO:0000256" key="1">
    <source>
        <dbReference type="ARBA" id="ARBA00004167"/>
    </source>
</evidence>
<keyword evidence="6" id="KW-0067">ATP-binding</keyword>
<keyword evidence="3" id="KW-0677">Repeat</keyword>
<dbReference type="Proteomes" id="UP000776164">
    <property type="component" value="Unassembled WGS sequence"/>
</dbReference>
<evidence type="ECO:0000256" key="5">
    <source>
        <dbReference type="ARBA" id="ARBA00022803"/>
    </source>
</evidence>
<evidence type="ECO:0000256" key="7">
    <source>
        <dbReference type="ARBA" id="ARBA00022989"/>
    </source>
</evidence>
<keyword evidence="4" id="KW-0547">Nucleotide-binding</keyword>
<evidence type="ECO:0000256" key="2">
    <source>
        <dbReference type="ARBA" id="ARBA00022692"/>
    </source>
</evidence>
<keyword evidence="8" id="KW-0472">Membrane</keyword>
<feature type="domain" description="Fido" evidence="9">
    <location>
        <begin position="20"/>
        <end position="154"/>
    </location>
</feature>
<protein>
    <submittedName>
        <fullName evidence="10">Fido (Protein-threonine AMPylation protein)</fullName>
    </submittedName>
</protein>
<name>A0ABS2L838_9MICO</name>
<evidence type="ECO:0000259" key="9">
    <source>
        <dbReference type="PROSITE" id="PS51459"/>
    </source>
</evidence>
<dbReference type="Gene3D" id="1.10.3290.10">
    <property type="entry name" value="Fido-like domain"/>
    <property type="match status" value="1"/>
</dbReference>
<dbReference type="RefSeq" id="WP_205110378.1">
    <property type="nucleotide sequence ID" value="NZ_BAAAHT010000014.1"/>
</dbReference>
<reference evidence="10 11" key="1">
    <citation type="submission" date="2021-01" db="EMBL/GenBank/DDBJ databases">
        <title>Sequencing the genomes of 1000 actinobacteria strains.</title>
        <authorList>
            <person name="Klenk H.-P."/>
        </authorList>
    </citation>
    <scope>NUCLEOTIDE SEQUENCE [LARGE SCALE GENOMIC DNA]</scope>
    <source>
        <strain evidence="10 11">DSM 13057</strain>
    </source>
</reference>
<evidence type="ECO:0000256" key="4">
    <source>
        <dbReference type="ARBA" id="ARBA00022741"/>
    </source>
</evidence>
<dbReference type="PANTHER" id="PTHR13504:SF34">
    <property type="entry name" value="PROTEIN ADENYLYLTRANSFERASE FICD"/>
    <property type="match status" value="1"/>
</dbReference>